<proteinExistence type="predicted"/>
<keyword evidence="2" id="KW-1185">Reference proteome</keyword>
<dbReference type="HOGENOM" id="CLU_091064_0_0_1"/>
<dbReference type="OrthoDB" id="4130940at2759"/>
<dbReference type="STRING" id="1182545.A0A072P8U8"/>
<sequence>MADEKQQRTDTNCCVRSGGQHRDASLQLSSEYERLSTADWLKQILARSESISTYEVVSMTWVKALTSPFSHEFIQFIVEDSTTRKRTRIAVGREETGDWVVCGWNWRSGDPPSHHYNLPLPLLSLNFHESNRPDICAVSRLFAMVTERRPEYRMVREMCWWYAETIFEEMHSRYGCSIKEWKWAKYRYSFIVVTRLFQRRALRKHAEAFRLQIANTMHY</sequence>
<protein>
    <submittedName>
        <fullName evidence="1">Uncharacterized protein</fullName>
    </submittedName>
</protein>
<dbReference type="RefSeq" id="XP_013254605.1">
    <property type="nucleotide sequence ID" value="XM_013399151.1"/>
</dbReference>
<evidence type="ECO:0000313" key="2">
    <source>
        <dbReference type="Proteomes" id="UP000027920"/>
    </source>
</evidence>
<reference evidence="1 2" key="1">
    <citation type="submission" date="2013-03" db="EMBL/GenBank/DDBJ databases">
        <title>The Genome Sequence of Exophiala aquamarina CBS 119918.</title>
        <authorList>
            <consortium name="The Broad Institute Genomics Platform"/>
            <person name="Cuomo C."/>
            <person name="de Hoog S."/>
            <person name="Gorbushina A."/>
            <person name="Walker B."/>
            <person name="Young S.K."/>
            <person name="Zeng Q."/>
            <person name="Gargeya S."/>
            <person name="Fitzgerald M."/>
            <person name="Haas B."/>
            <person name="Abouelleil A."/>
            <person name="Allen A.W."/>
            <person name="Alvarado L."/>
            <person name="Arachchi H.M."/>
            <person name="Berlin A.M."/>
            <person name="Chapman S.B."/>
            <person name="Gainer-Dewar J."/>
            <person name="Goldberg J."/>
            <person name="Griggs A."/>
            <person name="Gujja S."/>
            <person name="Hansen M."/>
            <person name="Howarth C."/>
            <person name="Imamovic A."/>
            <person name="Ireland A."/>
            <person name="Larimer J."/>
            <person name="McCowan C."/>
            <person name="Murphy C."/>
            <person name="Pearson M."/>
            <person name="Poon T.W."/>
            <person name="Priest M."/>
            <person name="Roberts A."/>
            <person name="Saif S."/>
            <person name="Shea T."/>
            <person name="Sisk P."/>
            <person name="Sykes S."/>
            <person name="Wortman J."/>
            <person name="Nusbaum C."/>
            <person name="Birren B."/>
        </authorList>
    </citation>
    <scope>NUCLEOTIDE SEQUENCE [LARGE SCALE GENOMIC DNA]</scope>
    <source>
        <strain evidence="1 2">CBS 119918</strain>
    </source>
</reference>
<dbReference type="GeneID" id="25286900"/>
<evidence type="ECO:0000313" key="1">
    <source>
        <dbReference type="EMBL" id="KEF52015.1"/>
    </source>
</evidence>
<dbReference type="AlphaFoldDB" id="A0A072P8U8"/>
<organism evidence="1 2">
    <name type="scientific">Exophiala aquamarina CBS 119918</name>
    <dbReference type="NCBI Taxonomy" id="1182545"/>
    <lineage>
        <taxon>Eukaryota</taxon>
        <taxon>Fungi</taxon>
        <taxon>Dikarya</taxon>
        <taxon>Ascomycota</taxon>
        <taxon>Pezizomycotina</taxon>
        <taxon>Eurotiomycetes</taxon>
        <taxon>Chaetothyriomycetidae</taxon>
        <taxon>Chaetothyriales</taxon>
        <taxon>Herpotrichiellaceae</taxon>
        <taxon>Exophiala</taxon>
    </lineage>
</organism>
<dbReference type="EMBL" id="AMGV01000020">
    <property type="protein sequence ID" value="KEF52015.1"/>
    <property type="molecule type" value="Genomic_DNA"/>
</dbReference>
<comment type="caution">
    <text evidence="1">The sequence shown here is derived from an EMBL/GenBank/DDBJ whole genome shotgun (WGS) entry which is preliminary data.</text>
</comment>
<dbReference type="Proteomes" id="UP000027920">
    <property type="component" value="Unassembled WGS sequence"/>
</dbReference>
<dbReference type="VEuPathDB" id="FungiDB:A1O9_12005"/>
<accession>A0A072P8U8</accession>
<name>A0A072P8U8_9EURO</name>
<gene>
    <name evidence="1" type="ORF">A1O9_12005</name>
</gene>